<dbReference type="AlphaFoldDB" id="A0A162SSR3"/>
<evidence type="ECO:0000313" key="2">
    <source>
        <dbReference type="EMBL" id="AOW12827.1"/>
    </source>
</evidence>
<sequence length="372" mass="38735">MSEPLRPRVTDLRAPALALARWIALLMGWVWLGEQGQRLGWSLASGVLAVALWWALRLVLAQRMWREAPARRTTLSLGVLAAAGAGFVARSDAGPASFWMLMALAALWAAWSAALDATAATANRCRRPWAGWPPVLAALISGSVLVMPVAQPLTGLPVSLVLLGGALLASATLPASPCRSPAPLTATGSLPQTAMGLMMGSLWLGSAWCANAGWSTPTVVGLHLLLMALLPGLVRLELVPHQLPPMARRALPLALVLAGGLLLWMEQTPANGMVGMVLLALAWALPVPAHAPVQTGLVRQQAVRWAPLGGPALLITVGAWSPTMGPQALALAYGGLSALAGLTLLAVLARETAQHLFRSTPPTTPRTGSASS</sequence>
<reference evidence="2 5" key="2">
    <citation type="submission" date="2016-10" db="EMBL/GenBank/DDBJ databases">
        <title>Hydorgenophaga sp. LPB0072 isolated from gastropod.</title>
        <authorList>
            <person name="Kim E."/>
            <person name="Yi H."/>
        </authorList>
    </citation>
    <scope>NUCLEOTIDE SEQUENCE [LARGE SCALE GENOMIC DNA]</scope>
    <source>
        <strain evidence="2 5">LPB0072</strain>
    </source>
</reference>
<evidence type="ECO:0000313" key="4">
    <source>
        <dbReference type="Proteomes" id="UP000185657"/>
    </source>
</evidence>
<gene>
    <name evidence="2" type="ORF">LPB072_08200</name>
    <name evidence="3" type="ORF">LPB72_17695</name>
</gene>
<accession>A0A162SSR3</accession>
<dbReference type="OrthoDB" id="8894354at2"/>
<feature type="transmembrane region" description="Helical" evidence="1">
    <location>
        <begin position="12"/>
        <end position="32"/>
    </location>
</feature>
<evidence type="ECO:0000313" key="3">
    <source>
        <dbReference type="EMBL" id="OAD40014.1"/>
    </source>
</evidence>
<protein>
    <submittedName>
        <fullName evidence="2">Uncharacterized protein</fullName>
    </submittedName>
</protein>
<name>A0A162SSR3_9BURK</name>
<feature type="transmembrane region" description="Helical" evidence="1">
    <location>
        <begin position="129"/>
        <end position="150"/>
    </location>
</feature>
<feature type="transmembrane region" description="Helical" evidence="1">
    <location>
        <begin position="305"/>
        <end position="322"/>
    </location>
</feature>
<dbReference type="RefSeq" id="WP_066093991.1">
    <property type="nucleotide sequence ID" value="NZ_CP017476.1"/>
</dbReference>
<dbReference type="STRING" id="1763535.LPB072_08200"/>
<feature type="transmembrane region" description="Helical" evidence="1">
    <location>
        <begin position="72"/>
        <end position="90"/>
    </location>
</feature>
<feature type="transmembrane region" description="Helical" evidence="1">
    <location>
        <begin position="273"/>
        <end position="293"/>
    </location>
</feature>
<feature type="transmembrane region" description="Helical" evidence="1">
    <location>
        <begin position="328"/>
        <end position="349"/>
    </location>
</feature>
<keyword evidence="1" id="KW-0472">Membrane</keyword>
<dbReference type="KEGG" id="hyl:LPB072_08200"/>
<feature type="transmembrane region" description="Helical" evidence="1">
    <location>
        <begin position="250"/>
        <end position="267"/>
    </location>
</feature>
<keyword evidence="1" id="KW-0812">Transmembrane</keyword>
<reference evidence="3 4" key="1">
    <citation type="submission" date="2016-02" db="EMBL/GenBank/DDBJ databases">
        <title>Draft genome sequence of Hydrogenophaga sp. LPB0072.</title>
        <authorList>
            <person name="Shin S.-K."/>
            <person name="Yi H."/>
        </authorList>
    </citation>
    <scope>NUCLEOTIDE SEQUENCE [LARGE SCALE GENOMIC DNA]</scope>
    <source>
        <strain evidence="3 4">LPB0072</strain>
    </source>
</reference>
<feature type="transmembrane region" description="Helical" evidence="1">
    <location>
        <begin position="96"/>
        <end position="117"/>
    </location>
</feature>
<dbReference type="EMBL" id="CP017476">
    <property type="protein sequence ID" value="AOW12827.1"/>
    <property type="molecule type" value="Genomic_DNA"/>
</dbReference>
<keyword evidence="4" id="KW-1185">Reference proteome</keyword>
<evidence type="ECO:0000313" key="5">
    <source>
        <dbReference type="Proteomes" id="UP000185680"/>
    </source>
</evidence>
<organism evidence="2 5">
    <name type="scientific">Hydrogenophaga crassostreae</name>
    <dbReference type="NCBI Taxonomy" id="1763535"/>
    <lineage>
        <taxon>Bacteria</taxon>
        <taxon>Pseudomonadati</taxon>
        <taxon>Pseudomonadota</taxon>
        <taxon>Betaproteobacteria</taxon>
        <taxon>Burkholderiales</taxon>
        <taxon>Comamonadaceae</taxon>
        <taxon>Hydrogenophaga</taxon>
    </lineage>
</organism>
<evidence type="ECO:0000256" key="1">
    <source>
        <dbReference type="SAM" id="Phobius"/>
    </source>
</evidence>
<feature type="transmembrane region" description="Helical" evidence="1">
    <location>
        <begin position="38"/>
        <end position="60"/>
    </location>
</feature>
<dbReference type="Proteomes" id="UP000185657">
    <property type="component" value="Unassembled WGS sequence"/>
</dbReference>
<dbReference type="Proteomes" id="UP000185680">
    <property type="component" value="Chromosome"/>
</dbReference>
<proteinExistence type="predicted"/>
<feature type="transmembrane region" description="Helical" evidence="1">
    <location>
        <begin position="220"/>
        <end position="238"/>
    </location>
</feature>
<dbReference type="EMBL" id="LVWD01000034">
    <property type="protein sequence ID" value="OAD40014.1"/>
    <property type="molecule type" value="Genomic_DNA"/>
</dbReference>
<keyword evidence="1" id="KW-1133">Transmembrane helix</keyword>